<feature type="region of interest" description="Disordered" evidence="1">
    <location>
        <begin position="51"/>
        <end position="73"/>
    </location>
</feature>
<reference evidence="2 3" key="1">
    <citation type="journal article" date="2005" name="Arch. Microbiol.">
        <title>The genome sequence of an anaerobic aromatic-degrading denitrifying bacterium, strain EbN1.</title>
        <authorList>
            <person name="Rabus R."/>
            <person name="Kube M."/>
            <person name="Heider J."/>
            <person name="Beck A."/>
            <person name="Heitmann K."/>
            <person name="Widdel F."/>
            <person name="Reinhardt R."/>
        </authorList>
    </citation>
    <scope>NUCLEOTIDE SEQUENCE [LARGE SCALE GENOMIC DNA]</scope>
    <source>
        <strain evidence="2 3">EbN1</strain>
    </source>
</reference>
<evidence type="ECO:0000313" key="2">
    <source>
        <dbReference type="EMBL" id="CAI06339.1"/>
    </source>
</evidence>
<dbReference type="OrthoDB" id="8863314at2"/>
<protein>
    <recommendedName>
        <fullName evidence="4">Lipoprotein</fullName>
    </recommendedName>
</protein>
<dbReference type="KEGG" id="eba:ebA415"/>
<gene>
    <name evidence="2" type="ORF">ebA415</name>
</gene>
<feature type="region of interest" description="Disordered" evidence="1">
    <location>
        <begin position="126"/>
        <end position="157"/>
    </location>
</feature>
<dbReference type="eggNOG" id="ENOG5032Z05">
    <property type="taxonomic scope" value="Bacteria"/>
</dbReference>
<dbReference type="HOGENOM" id="CLU_125516_0_0_4"/>
<dbReference type="RefSeq" id="WP_011236076.1">
    <property type="nucleotide sequence ID" value="NC_006513.1"/>
</dbReference>
<dbReference type="Proteomes" id="UP000006552">
    <property type="component" value="Chromosome"/>
</dbReference>
<evidence type="ECO:0000256" key="1">
    <source>
        <dbReference type="SAM" id="MobiDB-lite"/>
    </source>
</evidence>
<dbReference type="InterPro" id="IPR022262">
    <property type="entry name" value="Lipoprot_put"/>
</dbReference>
<proteinExistence type="predicted"/>
<feature type="compositionally biased region" description="Basic and acidic residues" evidence="1">
    <location>
        <begin position="51"/>
        <end position="69"/>
    </location>
</feature>
<dbReference type="AlphaFoldDB" id="Q5P8M0"/>
<accession>Q5P8M0</accession>
<dbReference type="EMBL" id="CR555306">
    <property type="protein sequence ID" value="CAI06339.1"/>
    <property type="molecule type" value="Genomic_DNA"/>
</dbReference>
<sequence length="157" mass="16942">MDSTDPTCRIVLPLLAAITVTACSVAGPRSSPLPAEGPTMEQIYRDRTGEADRNRAREALPLRPAEEIRPGPVRESALQQIEQRFARLENPDLIMVVFPHLAHGKYPVPAYVTAFPMYESVEYLLPGEGDGPPRPETPSVPSALGGSETTVRAPGGN</sequence>
<dbReference type="STRING" id="76114.ebA415"/>
<evidence type="ECO:0000313" key="3">
    <source>
        <dbReference type="Proteomes" id="UP000006552"/>
    </source>
</evidence>
<organism evidence="2 3">
    <name type="scientific">Aromatoleum aromaticum (strain DSM 19018 / LMG 30748 / EbN1)</name>
    <name type="common">Azoarcus sp. (strain EbN1)</name>
    <dbReference type="NCBI Taxonomy" id="76114"/>
    <lineage>
        <taxon>Bacteria</taxon>
        <taxon>Pseudomonadati</taxon>
        <taxon>Pseudomonadota</taxon>
        <taxon>Betaproteobacteria</taxon>
        <taxon>Rhodocyclales</taxon>
        <taxon>Rhodocyclaceae</taxon>
        <taxon>Aromatoleum</taxon>
    </lineage>
</organism>
<keyword evidence="3" id="KW-1185">Reference proteome</keyword>
<name>Q5P8M0_AROAE</name>
<dbReference type="NCBIfam" id="TIGR03751">
    <property type="entry name" value="conj_TIGR03751"/>
    <property type="match status" value="1"/>
</dbReference>
<evidence type="ECO:0008006" key="4">
    <source>
        <dbReference type="Google" id="ProtNLM"/>
    </source>
</evidence>